<feature type="signal peptide" evidence="1">
    <location>
        <begin position="1"/>
        <end position="19"/>
    </location>
</feature>
<dbReference type="Proteomes" id="UP000284379">
    <property type="component" value="Unassembled WGS sequence"/>
</dbReference>
<feature type="chain" id="PRO_5019271128" evidence="1">
    <location>
        <begin position="20"/>
        <end position="170"/>
    </location>
</feature>
<sequence length="170" mass="20065">MKSLVIFFLFFFPYVICNAQSDCTNDTTMYLVAYNYIINDSTNQGKSISVSDSIIDLDRFWFSEDLIALPMEKVKLDKYRANKGYVWYPPFYSPCIALLFGNNSQHQNDVLFFSKIEDNMLRADLLSYKRYADKYNYDQMAFQNVGRVYLFVFDINTTFKAVFSHEIIYD</sequence>
<gene>
    <name evidence="2" type="ORF">DW888_17930</name>
</gene>
<reference evidence="2 3" key="1">
    <citation type="submission" date="2018-08" db="EMBL/GenBank/DDBJ databases">
        <title>A genome reference for cultivated species of the human gut microbiota.</title>
        <authorList>
            <person name="Zou Y."/>
            <person name="Xue W."/>
            <person name="Luo G."/>
        </authorList>
    </citation>
    <scope>NUCLEOTIDE SEQUENCE [LARGE SCALE GENOMIC DNA]</scope>
    <source>
        <strain evidence="2 3">AM40-30BH</strain>
    </source>
</reference>
<dbReference type="RefSeq" id="WP_122202143.1">
    <property type="nucleotide sequence ID" value="NZ_CABJFV010000022.1"/>
</dbReference>
<proteinExistence type="predicted"/>
<evidence type="ECO:0000256" key="1">
    <source>
        <dbReference type="SAM" id="SignalP"/>
    </source>
</evidence>
<organism evidence="2 3">
    <name type="scientific">Bacteroides nordii</name>
    <dbReference type="NCBI Taxonomy" id="291645"/>
    <lineage>
        <taxon>Bacteria</taxon>
        <taxon>Pseudomonadati</taxon>
        <taxon>Bacteroidota</taxon>
        <taxon>Bacteroidia</taxon>
        <taxon>Bacteroidales</taxon>
        <taxon>Bacteroidaceae</taxon>
        <taxon>Bacteroides</taxon>
    </lineage>
</organism>
<accession>A0A413VD19</accession>
<comment type="caution">
    <text evidence="2">The sequence shown here is derived from an EMBL/GenBank/DDBJ whole genome shotgun (WGS) entry which is preliminary data.</text>
</comment>
<name>A0A413VD19_9BACE</name>
<protein>
    <submittedName>
        <fullName evidence="2">Uncharacterized protein</fullName>
    </submittedName>
</protein>
<keyword evidence="1" id="KW-0732">Signal</keyword>
<dbReference type="EMBL" id="QSGO01000022">
    <property type="protein sequence ID" value="RHB31414.1"/>
    <property type="molecule type" value="Genomic_DNA"/>
</dbReference>
<dbReference type="AlphaFoldDB" id="A0A413VD19"/>
<evidence type="ECO:0000313" key="2">
    <source>
        <dbReference type="EMBL" id="RHB31414.1"/>
    </source>
</evidence>
<evidence type="ECO:0000313" key="3">
    <source>
        <dbReference type="Proteomes" id="UP000284379"/>
    </source>
</evidence>